<dbReference type="Gene3D" id="3.80.10.10">
    <property type="entry name" value="Ribonuclease Inhibitor"/>
    <property type="match status" value="1"/>
</dbReference>
<dbReference type="AlphaFoldDB" id="A0A816F710"/>
<comment type="caution">
    <text evidence="2">The sequence shown here is derived from an EMBL/GenBank/DDBJ whole genome shotgun (WGS) entry which is preliminary data.</text>
</comment>
<gene>
    <name evidence="2" type="ORF">JXQ802_LOCUS55689</name>
    <name evidence="1" type="ORF">PYM288_LOCUS39152</name>
</gene>
<protein>
    <submittedName>
        <fullName evidence="2">Uncharacterized protein</fullName>
    </submittedName>
</protein>
<dbReference type="Proteomes" id="UP000663854">
    <property type="component" value="Unassembled WGS sequence"/>
</dbReference>
<keyword evidence="3" id="KW-1185">Reference proteome</keyword>
<reference evidence="2" key="1">
    <citation type="submission" date="2021-02" db="EMBL/GenBank/DDBJ databases">
        <authorList>
            <person name="Nowell W R."/>
        </authorList>
    </citation>
    <scope>NUCLEOTIDE SEQUENCE</scope>
</reference>
<organism evidence="2 3">
    <name type="scientific">Rotaria sordida</name>
    <dbReference type="NCBI Taxonomy" id="392033"/>
    <lineage>
        <taxon>Eukaryota</taxon>
        <taxon>Metazoa</taxon>
        <taxon>Spiralia</taxon>
        <taxon>Gnathifera</taxon>
        <taxon>Rotifera</taxon>
        <taxon>Eurotatoria</taxon>
        <taxon>Bdelloidea</taxon>
        <taxon>Philodinida</taxon>
        <taxon>Philodinidae</taxon>
        <taxon>Rotaria</taxon>
    </lineage>
</organism>
<sequence>MQWIKQYNDHVIDLSSQSINEFDVNHYIYIYINLSQINELNIRQNLIKNWSQLWIILEKYFPKLEILKVSNSRINFDINPSNEFINIKQIVLIDIDNDYLLFKYILKYFPNLIDIHLDLNHLTFILENFINKIKNVTNLSLSDNQRLIEWDPFINRLGLLPFLQELIINNCGIEQIK</sequence>
<dbReference type="SUPFAM" id="SSF52047">
    <property type="entry name" value="RNI-like"/>
    <property type="match status" value="1"/>
</dbReference>
<accession>A0A816F710</accession>
<evidence type="ECO:0000313" key="2">
    <source>
        <dbReference type="EMBL" id="CAF1658607.1"/>
    </source>
</evidence>
<name>A0A816F710_9BILA</name>
<dbReference type="Proteomes" id="UP000663870">
    <property type="component" value="Unassembled WGS sequence"/>
</dbReference>
<proteinExistence type="predicted"/>
<evidence type="ECO:0000313" key="3">
    <source>
        <dbReference type="Proteomes" id="UP000663870"/>
    </source>
</evidence>
<dbReference type="EMBL" id="CAJNOH010010319">
    <property type="protein sequence ID" value="CAF1511205.1"/>
    <property type="molecule type" value="Genomic_DNA"/>
</dbReference>
<evidence type="ECO:0000313" key="1">
    <source>
        <dbReference type="EMBL" id="CAF1511205.1"/>
    </source>
</evidence>
<dbReference type="EMBL" id="CAJNOL010012135">
    <property type="protein sequence ID" value="CAF1658607.1"/>
    <property type="molecule type" value="Genomic_DNA"/>
</dbReference>
<dbReference type="InterPro" id="IPR032675">
    <property type="entry name" value="LRR_dom_sf"/>
</dbReference>
<feature type="non-terminal residue" evidence="2">
    <location>
        <position position="177"/>
    </location>
</feature>